<gene>
    <name evidence="1" type="ORF">M3M35_06965</name>
</gene>
<keyword evidence="2" id="KW-1185">Reference proteome</keyword>
<protein>
    <submittedName>
        <fullName evidence="1">Uncharacterized protein</fullName>
    </submittedName>
</protein>
<proteinExistence type="predicted"/>
<dbReference type="Proteomes" id="UP001056707">
    <property type="component" value="Chromosome"/>
</dbReference>
<sequence>MLTEAEFIPDPLNETELDKLLTVEVLIEVERLASLLLLIAMLSDADSLSTFILVDIEALLEAAEVLKEALSL</sequence>
<evidence type="ECO:0000313" key="2">
    <source>
        <dbReference type="Proteomes" id="UP001056707"/>
    </source>
</evidence>
<dbReference type="RefSeq" id="WP_252749918.1">
    <property type="nucleotide sequence ID" value="NZ_CP097116.1"/>
</dbReference>
<accession>A0ABY5BS19</accession>
<evidence type="ECO:0000313" key="1">
    <source>
        <dbReference type="EMBL" id="USS85023.1"/>
    </source>
</evidence>
<dbReference type="EMBL" id="CP097116">
    <property type="protein sequence ID" value="USS85023.1"/>
    <property type="molecule type" value="Genomic_DNA"/>
</dbReference>
<reference evidence="1" key="1">
    <citation type="submission" date="2022-05" db="EMBL/GenBank/DDBJ databases">
        <authorList>
            <person name="Oliphant S.A."/>
            <person name="Watson-Haigh N.S."/>
            <person name="Sumby K.M."/>
            <person name="Gardner J.M."/>
            <person name="Jiranek V."/>
        </authorList>
    </citation>
    <scope>NUCLEOTIDE SEQUENCE</scope>
    <source>
        <strain evidence="1">KI16_H9</strain>
    </source>
</reference>
<organism evidence="1 2">
    <name type="scientific">Fructilactobacillus myrtifloralis</name>
    <dbReference type="NCBI Taxonomy" id="2940301"/>
    <lineage>
        <taxon>Bacteria</taxon>
        <taxon>Bacillati</taxon>
        <taxon>Bacillota</taxon>
        <taxon>Bacilli</taxon>
        <taxon>Lactobacillales</taxon>
        <taxon>Lactobacillaceae</taxon>
        <taxon>Fructilactobacillus</taxon>
    </lineage>
</organism>
<name>A0ABY5BS19_9LACO</name>